<keyword evidence="3" id="KW-1185">Reference proteome</keyword>
<dbReference type="GO" id="GO:0016772">
    <property type="term" value="F:transferase activity, transferring phosphorus-containing groups"/>
    <property type="evidence" value="ECO:0007669"/>
    <property type="project" value="InterPro"/>
</dbReference>
<dbReference type="PANTHER" id="PTHR43615:SF1">
    <property type="entry name" value="PPDK_N DOMAIN-CONTAINING PROTEIN"/>
    <property type="match status" value="1"/>
</dbReference>
<gene>
    <name evidence="2" type="ORF">MPLG2_2680</name>
</gene>
<dbReference type="Pfam" id="PF00391">
    <property type="entry name" value="PEP-utilizers"/>
    <property type="match status" value="1"/>
</dbReference>
<dbReference type="Gene3D" id="3.50.30.10">
    <property type="entry name" value="Phosphohistidine domain"/>
    <property type="match status" value="1"/>
</dbReference>
<evidence type="ECO:0000313" key="2">
    <source>
        <dbReference type="EMBL" id="SPD87710.1"/>
    </source>
</evidence>
<dbReference type="RefSeq" id="WP_231935645.1">
    <property type="nucleotide sequence ID" value="NZ_LT985188.1"/>
</dbReference>
<name>A0A2N9JI07_9ACTN</name>
<dbReference type="Proteomes" id="UP000238164">
    <property type="component" value="Chromosome 1"/>
</dbReference>
<dbReference type="AlphaFoldDB" id="A0A2N9JI07"/>
<dbReference type="KEGG" id="mgg:MPLG2_2680"/>
<feature type="domain" description="PEP-utilising enzyme mobile" evidence="1">
    <location>
        <begin position="2"/>
        <end position="67"/>
    </location>
</feature>
<proteinExistence type="predicted"/>
<evidence type="ECO:0000259" key="1">
    <source>
        <dbReference type="Pfam" id="PF00391"/>
    </source>
</evidence>
<accession>A0A2N9JI07</accession>
<protein>
    <recommendedName>
        <fullName evidence="1">PEP-utilising enzyme mobile domain-containing protein</fullName>
    </recommendedName>
</protein>
<evidence type="ECO:0000313" key="3">
    <source>
        <dbReference type="Proteomes" id="UP000238164"/>
    </source>
</evidence>
<dbReference type="SUPFAM" id="SSF52009">
    <property type="entry name" value="Phosphohistidine domain"/>
    <property type="match status" value="1"/>
</dbReference>
<reference evidence="2 3" key="1">
    <citation type="submission" date="2018-02" db="EMBL/GenBank/DDBJ databases">
        <authorList>
            <person name="Cohen D.B."/>
            <person name="Kent A.D."/>
        </authorList>
    </citation>
    <scope>NUCLEOTIDE SEQUENCE [LARGE SCALE GENOMIC DNA]</scope>
    <source>
        <strain evidence="2">1</strain>
    </source>
</reference>
<dbReference type="PANTHER" id="PTHR43615">
    <property type="entry name" value="PHOSPHOENOLPYRUVATE SYNTHASE-RELATED"/>
    <property type="match status" value="1"/>
</dbReference>
<dbReference type="InterPro" id="IPR008279">
    <property type="entry name" value="PEP-util_enz_mobile_dom"/>
</dbReference>
<dbReference type="InterPro" id="IPR051549">
    <property type="entry name" value="PEP_Utilizing_Enz"/>
</dbReference>
<sequence>MLVAVSTSASWTPLFQIAGAVVTQIGSPASHAAIVAREYGVPAVVALDRITARLVDGQRVRVDGTRGTVTIVD</sequence>
<dbReference type="EMBL" id="LT985188">
    <property type="protein sequence ID" value="SPD87710.1"/>
    <property type="molecule type" value="Genomic_DNA"/>
</dbReference>
<organism evidence="2 3">
    <name type="scientific">Micropruina glycogenica</name>
    <dbReference type="NCBI Taxonomy" id="75385"/>
    <lineage>
        <taxon>Bacteria</taxon>
        <taxon>Bacillati</taxon>
        <taxon>Actinomycetota</taxon>
        <taxon>Actinomycetes</taxon>
        <taxon>Propionibacteriales</taxon>
        <taxon>Nocardioidaceae</taxon>
        <taxon>Micropruina</taxon>
    </lineage>
</organism>
<dbReference type="InterPro" id="IPR036637">
    <property type="entry name" value="Phosphohistidine_dom_sf"/>
</dbReference>